<keyword evidence="3" id="KW-1185">Reference proteome</keyword>
<dbReference type="Pfam" id="PF00934">
    <property type="entry name" value="PE"/>
    <property type="match status" value="1"/>
</dbReference>
<organism evidence="2 3">
    <name type="scientific">Mycolicibacter acidiphilus</name>
    <dbReference type="NCBI Taxonomy" id="2835306"/>
    <lineage>
        <taxon>Bacteria</taxon>
        <taxon>Bacillati</taxon>
        <taxon>Actinomycetota</taxon>
        <taxon>Actinomycetes</taxon>
        <taxon>Mycobacteriales</taxon>
        <taxon>Mycobacteriaceae</taxon>
        <taxon>Mycolicibacter</taxon>
    </lineage>
</organism>
<evidence type="ECO:0000313" key="3">
    <source>
        <dbReference type="Proteomes" id="UP001519535"/>
    </source>
</evidence>
<dbReference type="Gene3D" id="1.10.287.850">
    <property type="entry name" value="HP0062-like domain"/>
    <property type="match status" value="1"/>
</dbReference>
<dbReference type="InterPro" id="IPR000084">
    <property type="entry name" value="PE-PGRS_N"/>
</dbReference>
<gene>
    <name evidence="2" type="ORF">KIH27_14235</name>
</gene>
<protein>
    <submittedName>
        <fullName evidence="2">PE domain-containing protein</fullName>
    </submittedName>
</protein>
<dbReference type="InterPro" id="IPR038332">
    <property type="entry name" value="PPE_sf"/>
</dbReference>
<dbReference type="SUPFAM" id="SSF140459">
    <property type="entry name" value="PE/PPE dimer-like"/>
    <property type="match status" value="1"/>
</dbReference>
<sequence>MQPMSFEPVVDGIGSQVVGNAADGLAAATTATPAVTGLFPAGADLVSIQAAAAFGIDAVETLEQHALAQEKLGQTGAAFVQIAGIYTTVDNTNAGVLA</sequence>
<dbReference type="EMBL" id="JAHCLR010000028">
    <property type="protein sequence ID" value="MBS9534749.1"/>
    <property type="molecule type" value="Genomic_DNA"/>
</dbReference>
<reference evidence="2 3" key="1">
    <citation type="submission" date="2021-05" db="EMBL/GenBank/DDBJ databases">
        <title>Mycobacterium acidophilum sp. nov., an extremely acid-tolerant member of the genus Mycobacterium.</title>
        <authorList>
            <person name="Xia J."/>
        </authorList>
    </citation>
    <scope>NUCLEOTIDE SEQUENCE [LARGE SCALE GENOMIC DNA]</scope>
    <source>
        <strain evidence="2 3">M1</strain>
    </source>
</reference>
<evidence type="ECO:0000259" key="1">
    <source>
        <dbReference type="Pfam" id="PF00934"/>
    </source>
</evidence>
<name>A0ABS5RKP8_9MYCO</name>
<dbReference type="Proteomes" id="UP001519535">
    <property type="component" value="Unassembled WGS sequence"/>
</dbReference>
<accession>A0ABS5RKP8</accession>
<feature type="domain" description="PE" evidence="1">
    <location>
        <begin position="16"/>
        <end position="93"/>
    </location>
</feature>
<evidence type="ECO:0000313" key="2">
    <source>
        <dbReference type="EMBL" id="MBS9534749.1"/>
    </source>
</evidence>
<comment type="caution">
    <text evidence="2">The sequence shown here is derived from an EMBL/GenBank/DDBJ whole genome shotgun (WGS) entry which is preliminary data.</text>
</comment>
<proteinExistence type="predicted"/>